<dbReference type="AlphaFoldDB" id="A0A2M8EIT6"/>
<dbReference type="GO" id="GO:0005737">
    <property type="term" value="C:cytoplasm"/>
    <property type="evidence" value="ECO:0007669"/>
    <property type="project" value="UniProtKB-SubCell"/>
</dbReference>
<dbReference type="SMART" id="SM00937">
    <property type="entry name" value="PCRF"/>
    <property type="match status" value="1"/>
</dbReference>
<sequence length="336" mass="38364">MPDLKSRLQTFKEAIDFEEKRKILRDLEAEASYPDFWKDPTNAQKVMREITSLKEEIAEVEKVGQMVEGDEEKGAQELLSKLELKTYLSSPYDRNDTILSIHAGQGGIEAQDWVGMLARMYQRFAEKRGWKVQILEKHPGEEAGFKTISFEIKGPYAFGYLKREGGVHRLVRQSPFNAQALRQTSFALVEVAPVLEEIPEIEIKEEDLEIQTFRASGPGGQNVQKVETAVRIKHKPTGIVAASQEERSQARNKEIALKLLKAKLFAKIEEERKKRELRLKGEYITPGWGNQIRSYVLHPYKQVKDLRTGFESNDPEAVLDGELDGFIEAELKAEFV</sequence>
<dbReference type="Gene3D" id="3.30.160.20">
    <property type="match status" value="1"/>
</dbReference>
<comment type="subcellular location">
    <subcellularLocation>
        <location evidence="4">Cytoplasm</location>
    </subcellularLocation>
</comment>
<dbReference type="InterPro" id="IPR000352">
    <property type="entry name" value="Pep_chain_release_fac_I"/>
</dbReference>
<dbReference type="Proteomes" id="UP000228781">
    <property type="component" value="Unassembled WGS sequence"/>
</dbReference>
<evidence type="ECO:0000256" key="4">
    <source>
        <dbReference type="HAMAP-Rule" id="MF_00094"/>
    </source>
</evidence>
<comment type="caution">
    <text evidence="7">The sequence shown here is derived from an EMBL/GenBank/DDBJ whole genome shotgun (WGS) entry which is preliminary data.</text>
</comment>
<evidence type="ECO:0000256" key="2">
    <source>
        <dbReference type="ARBA" id="ARBA00022481"/>
    </source>
</evidence>
<evidence type="ECO:0000259" key="6">
    <source>
        <dbReference type="SMART" id="SM00937"/>
    </source>
</evidence>
<feature type="domain" description="Peptide chain release factor" evidence="6">
    <location>
        <begin position="56"/>
        <end position="164"/>
    </location>
</feature>
<dbReference type="InterPro" id="IPR004374">
    <property type="entry name" value="PrfB"/>
</dbReference>
<comment type="function">
    <text evidence="4">Peptide chain release factor 2 directs the termination of translation in response to the peptide chain termination codons UGA and UAA.</text>
</comment>
<dbReference type="NCBIfam" id="TIGR00020">
    <property type="entry name" value="prfB"/>
    <property type="match status" value="1"/>
</dbReference>
<evidence type="ECO:0000256" key="5">
    <source>
        <dbReference type="NCBIfam" id="TIGR00020"/>
    </source>
</evidence>
<name>A0A2M8EIT6_UNCKA</name>
<protein>
    <recommendedName>
        <fullName evidence="4 5">Peptide chain release factor 2</fullName>
        <shortName evidence="4">RF-2</shortName>
    </recommendedName>
</protein>
<dbReference type="Pfam" id="PF03462">
    <property type="entry name" value="PCRF"/>
    <property type="match status" value="1"/>
</dbReference>
<dbReference type="Gene3D" id="1.20.58.410">
    <property type="entry name" value="Release factor"/>
    <property type="match status" value="1"/>
</dbReference>
<comment type="PTM">
    <text evidence="4">Methylated by PrmC. Methylation increases the termination efficiency of RF2.</text>
</comment>
<comment type="similarity">
    <text evidence="1 4">Belongs to the prokaryotic/mitochondrial release factor family.</text>
</comment>
<evidence type="ECO:0000313" key="8">
    <source>
        <dbReference type="Proteomes" id="UP000228781"/>
    </source>
</evidence>
<reference evidence="8" key="1">
    <citation type="submission" date="2017-09" db="EMBL/GenBank/DDBJ databases">
        <title>Depth-based differentiation of microbial function through sediment-hosted aquifers and enrichment of novel symbionts in the deep terrestrial subsurface.</title>
        <authorList>
            <person name="Probst A.J."/>
            <person name="Ladd B."/>
            <person name="Jarett J.K."/>
            <person name="Geller-Mcgrath D.E."/>
            <person name="Sieber C.M.K."/>
            <person name="Emerson J.B."/>
            <person name="Anantharaman K."/>
            <person name="Thomas B.C."/>
            <person name="Malmstrom R."/>
            <person name="Stieglmeier M."/>
            <person name="Klingl A."/>
            <person name="Woyke T."/>
            <person name="Ryan C.M."/>
            <person name="Banfield J.F."/>
        </authorList>
    </citation>
    <scope>NUCLEOTIDE SEQUENCE [LARGE SCALE GENOMIC DNA]</scope>
</reference>
<dbReference type="PANTHER" id="PTHR43116:SF3">
    <property type="entry name" value="CLASS I PEPTIDE CHAIN RELEASE FACTOR"/>
    <property type="match status" value="1"/>
</dbReference>
<accession>A0A2M8EIT6</accession>
<dbReference type="InterPro" id="IPR045853">
    <property type="entry name" value="Pep_chain_release_fac_I_sf"/>
</dbReference>
<dbReference type="Pfam" id="PF00472">
    <property type="entry name" value="RF-1"/>
    <property type="match status" value="1"/>
</dbReference>
<dbReference type="PANTHER" id="PTHR43116">
    <property type="entry name" value="PEPTIDE CHAIN RELEASE FACTOR 2"/>
    <property type="match status" value="1"/>
</dbReference>
<feature type="modified residue" description="N5-methylglutamine" evidence="4">
    <location>
        <position position="221"/>
    </location>
</feature>
<evidence type="ECO:0000313" key="7">
    <source>
        <dbReference type="EMBL" id="PJC22559.1"/>
    </source>
</evidence>
<organism evidence="7 8">
    <name type="scientific">candidate division WWE3 bacterium CG_4_9_14_0_2_um_filter_48_10</name>
    <dbReference type="NCBI Taxonomy" id="1975078"/>
    <lineage>
        <taxon>Bacteria</taxon>
        <taxon>Katanobacteria</taxon>
    </lineage>
</organism>
<evidence type="ECO:0000256" key="3">
    <source>
        <dbReference type="ARBA" id="ARBA00022917"/>
    </source>
</evidence>
<evidence type="ECO:0000256" key="1">
    <source>
        <dbReference type="ARBA" id="ARBA00010835"/>
    </source>
</evidence>
<dbReference type="SUPFAM" id="SSF75620">
    <property type="entry name" value="Release factor"/>
    <property type="match status" value="1"/>
</dbReference>
<dbReference type="GO" id="GO:0016149">
    <property type="term" value="F:translation release factor activity, codon specific"/>
    <property type="evidence" value="ECO:0007669"/>
    <property type="project" value="UniProtKB-UniRule"/>
</dbReference>
<dbReference type="HAMAP" id="MF_00094">
    <property type="entry name" value="Rel_fac_2"/>
    <property type="match status" value="1"/>
</dbReference>
<keyword evidence="4" id="KW-0963">Cytoplasm</keyword>
<gene>
    <name evidence="4" type="primary">prfB</name>
    <name evidence="7" type="ORF">CO059_02230</name>
</gene>
<proteinExistence type="inferred from homology"/>
<dbReference type="EMBL" id="PFSK01000032">
    <property type="protein sequence ID" value="PJC22559.1"/>
    <property type="molecule type" value="Genomic_DNA"/>
</dbReference>
<keyword evidence="3 4" id="KW-0648">Protein biosynthesis</keyword>
<keyword evidence="2 4" id="KW-0488">Methylation</keyword>
<dbReference type="InterPro" id="IPR005139">
    <property type="entry name" value="PCRF"/>
</dbReference>
<dbReference type="Gene3D" id="3.30.70.1660">
    <property type="match status" value="1"/>
</dbReference>